<evidence type="ECO:0000313" key="3">
    <source>
        <dbReference type="Proteomes" id="UP000028741"/>
    </source>
</evidence>
<dbReference type="Gene3D" id="3.90.320.10">
    <property type="match status" value="1"/>
</dbReference>
<dbReference type="InterPro" id="IPR011335">
    <property type="entry name" value="Restrct_endonuc-II-like"/>
</dbReference>
<dbReference type="PANTHER" id="PTHR31340:SF3">
    <property type="entry name" value="MITOCHONDRIAL GENOME MAINTENANCE EXONUCLEASE 1"/>
    <property type="match status" value="1"/>
</dbReference>
<keyword evidence="3" id="KW-1185">Reference proteome</keyword>
<accession>A0A075E0Z1</accession>
<dbReference type="EMBL" id="KJ716335">
    <property type="protein sequence ID" value="AHZ60223.1"/>
    <property type="molecule type" value="Genomic_DNA"/>
</dbReference>
<dbReference type="RefSeq" id="YP_009102929.1">
    <property type="nucleotide sequence ID" value="NC_025452.1"/>
</dbReference>
<dbReference type="InterPro" id="IPR011604">
    <property type="entry name" value="PDDEXK-like_dom_sf"/>
</dbReference>
<dbReference type="InterPro" id="IPR038726">
    <property type="entry name" value="PDDEXK_AddAB-type"/>
</dbReference>
<dbReference type="Proteomes" id="UP000028741">
    <property type="component" value="Segment"/>
</dbReference>
<dbReference type="KEGG" id="vg:22113448"/>
<proteinExistence type="predicted"/>
<sequence length="248" mass="28956">MASLQALRKLNDFENRHYTFQQYELPHKELECVTTENGRHYVSPTGVKLTSVTTMLGRTGDHEWLDAWREKLGTEAADLETMRCADRGEKLHLACELYLKNRPMKEVLEAAGEYMFMFKQLFPYLNKMTKIYAQEIPLYSEVLGLAGRVDLIGVYEGKPAIIDFKTSNIMKTRGMIEDYSIQLCLYSVMFQQMFGVKITRLINVIANESSPLPTVIEFNRDDILTKMFERVRLYHRMDKEQNGVWENR</sequence>
<evidence type="ECO:0000259" key="1">
    <source>
        <dbReference type="Pfam" id="PF12705"/>
    </source>
</evidence>
<dbReference type="Pfam" id="PF12705">
    <property type="entry name" value="PDDEXK_1"/>
    <property type="match status" value="1"/>
</dbReference>
<gene>
    <name evidence="2" type="ORF">DA66_0089</name>
</gene>
<dbReference type="SUPFAM" id="SSF52980">
    <property type="entry name" value="Restriction endonuclease-like"/>
    <property type="match status" value="1"/>
</dbReference>
<reference evidence="2 3" key="1">
    <citation type="journal article" date="2014" name="Arch. Virol.">
        <title>Complete genome sequence of a broad-host-range lytic Dickeya spp. bacteriophage ?D5.</title>
        <authorList>
            <person name="Czajkowski R."/>
            <person name="Ozymko Z."/>
            <person name="Zwirowski S."/>
            <person name="Lojkowska E."/>
        </authorList>
    </citation>
    <scope>NUCLEOTIDE SEQUENCE [LARGE SCALE GENOMIC DNA]</scope>
</reference>
<feature type="domain" description="PD-(D/E)XK endonuclease-like" evidence="1">
    <location>
        <begin position="102"/>
        <end position="194"/>
    </location>
</feature>
<organism evidence="2 3">
    <name type="scientific">Dickeya phage RC-2014</name>
    <dbReference type="NCBI Taxonomy" id="1477406"/>
    <lineage>
        <taxon>Viruses</taxon>
        <taxon>Duplodnaviria</taxon>
        <taxon>Heunggongvirae</taxon>
        <taxon>Uroviricota</taxon>
        <taxon>Caudoviricetes</taxon>
        <taxon>Pantevenvirales</taxon>
        <taxon>Ackermannviridae</taxon>
        <taxon>Aglimvirinae</taxon>
        <taxon>Limestonevirus</taxon>
        <taxon>Limestonevirus RC2014</taxon>
    </lineage>
</organism>
<dbReference type="PANTHER" id="PTHR31340">
    <property type="entry name" value="MITOCHONDRIAL GENOME MAINTENANCE EXONUCLEASE 1"/>
    <property type="match status" value="1"/>
</dbReference>
<name>A0A075E0Z1_9CAUD</name>
<dbReference type="GeneID" id="22113448"/>
<protein>
    <submittedName>
        <fullName evidence="2">PD-(D/E)XK nuclease superfamily protein</fullName>
    </submittedName>
</protein>
<evidence type="ECO:0000313" key="2">
    <source>
        <dbReference type="EMBL" id="AHZ60223.1"/>
    </source>
</evidence>